<sequence>MCGMKSIPAGIFSSLSWMLGKSIEISPIEPVLNVMPGFSKYTKESWWNMERDLFALLLKFCSNEATELRDKIYAFLGIASDTRNGNFEASYEVSEEELVQDVVSFLSFGVKIDRSLFSAPRWTLHDFFKNLTFLPFIVSDGVN</sequence>
<name>A0A6G1GHM8_9PEZI</name>
<organism evidence="1">
    <name type="scientific">Eremomyces bilateralis CBS 781.70</name>
    <dbReference type="NCBI Taxonomy" id="1392243"/>
    <lineage>
        <taxon>Eukaryota</taxon>
        <taxon>Fungi</taxon>
        <taxon>Dikarya</taxon>
        <taxon>Ascomycota</taxon>
        <taxon>Pezizomycotina</taxon>
        <taxon>Dothideomycetes</taxon>
        <taxon>Dothideomycetes incertae sedis</taxon>
        <taxon>Eremomycetales</taxon>
        <taxon>Eremomycetaceae</taxon>
        <taxon>Eremomyces</taxon>
    </lineage>
</organism>
<proteinExistence type="predicted"/>
<dbReference type="GeneID" id="54414673"/>
<accession>A0A6G1GHM8</accession>
<evidence type="ECO:0000313" key="3">
    <source>
        <dbReference type="RefSeq" id="XP_033539010.1"/>
    </source>
</evidence>
<gene>
    <name evidence="1 3" type="ORF">P152DRAFT_17218</name>
</gene>
<evidence type="ECO:0000313" key="2">
    <source>
        <dbReference type="Proteomes" id="UP000504638"/>
    </source>
</evidence>
<dbReference type="RefSeq" id="XP_033539010.1">
    <property type="nucleotide sequence ID" value="XM_033674103.1"/>
</dbReference>
<evidence type="ECO:0000313" key="1">
    <source>
        <dbReference type="EMBL" id="KAF1817379.1"/>
    </source>
</evidence>
<protein>
    <submittedName>
        <fullName evidence="1 3">Uncharacterized protein</fullName>
    </submittedName>
</protein>
<dbReference type="EMBL" id="ML975149">
    <property type="protein sequence ID" value="KAF1817379.1"/>
    <property type="molecule type" value="Genomic_DNA"/>
</dbReference>
<reference evidence="3" key="3">
    <citation type="submission" date="2025-04" db="UniProtKB">
        <authorList>
            <consortium name="RefSeq"/>
        </authorList>
    </citation>
    <scope>IDENTIFICATION</scope>
    <source>
        <strain evidence="3">CBS 781.70</strain>
    </source>
</reference>
<dbReference type="Proteomes" id="UP000504638">
    <property type="component" value="Unplaced"/>
</dbReference>
<dbReference type="OrthoDB" id="194358at2759"/>
<dbReference type="AlphaFoldDB" id="A0A6G1GHM8"/>
<reference evidence="1 3" key="1">
    <citation type="submission" date="2020-01" db="EMBL/GenBank/DDBJ databases">
        <authorList>
            <consortium name="DOE Joint Genome Institute"/>
            <person name="Haridas S."/>
            <person name="Albert R."/>
            <person name="Binder M."/>
            <person name="Bloem J."/>
            <person name="Labutti K."/>
            <person name="Salamov A."/>
            <person name="Andreopoulos B."/>
            <person name="Baker S.E."/>
            <person name="Barry K."/>
            <person name="Bills G."/>
            <person name="Bluhm B.H."/>
            <person name="Cannon C."/>
            <person name="Castanera R."/>
            <person name="Culley D.E."/>
            <person name="Daum C."/>
            <person name="Ezra D."/>
            <person name="Gonzalez J.B."/>
            <person name="Henrissat B."/>
            <person name="Kuo A."/>
            <person name="Liang C."/>
            <person name="Lipzen A."/>
            <person name="Lutzoni F."/>
            <person name="Magnuson J."/>
            <person name="Mondo S."/>
            <person name="Nolan M."/>
            <person name="Ohm R."/>
            <person name="Pangilinan J."/>
            <person name="Park H.-J."/>
            <person name="Ramirez L."/>
            <person name="Alfaro M."/>
            <person name="Sun H."/>
            <person name="Tritt A."/>
            <person name="Yoshinaga Y."/>
            <person name="Zwiers L.-H."/>
            <person name="Turgeon B.G."/>
            <person name="Goodwin S.B."/>
            <person name="Spatafora J.W."/>
            <person name="Crous P.W."/>
            <person name="Grigoriev I.V."/>
        </authorList>
    </citation>
    <scope>NUCLEOTIDE SEQUENCE</scope>
    <source>
        <strain evidence="1 3">CBS 781.70</strain>
    </source>
</reference>
<reference evidence="3" key="2">
    <citation type="submission" date="2020-04" db="EMBL/GenBank/DDBJ databases">
        <authorList>
            <consortium name="NCBI Genome Project"/>
        </authorList>
    </citation>
    <scope>NUCLEOTIDE SEQUENCE</scope>
    <source>
        <strain evidence="3">CBS 781.70</strain>
    </source>
</reference>
<keyword evidence="2" id="KW-1185">Reference proteome</keyword>